<gene>
    <name evidence="3" type="ORF">LV84_03762</name>
</gene>
<dbReference type="InterPro" id="IPR000917">
    <property type="entry name" value="Sulfatase_N"/>
</dbReference>
<dbReference type="PROSITE" id="PS51257">
    <property type="entry name" value="PROKAR_LIPOPROTEIN"/>
    <property type="match status" value="1"/>
</dbReference>
<feature type="signal peptide" evidence="1">
    <location>
        <begin position="1"/>
        <end position="26"/>
    </location>
</feature>
<dbReference type="Gene3D" id="3.40.720.10">
    <property type="entry name" value="Alkaline Phosphatase, subunit A"/>
    <property type="match status" value="1"/>
</dbReference>
<feature type="chain" id="PRO_5015984911" evidence="1">
    <location>
        <begin position="27"/>
        <end position="535"/>
    </location>
</feature>
<dbReference type="EMBL" id="QKZU01000019">
    <property type="protein sequence ID" value="PZX51256.1"/>
    <property type="molecule type" value="Genomic_DNA"/>
</dbReference>
<feature type="domain" description="Sulfatase N-terminal" evidence="2">
    <location>
        <begin position="36"/>
        <end position="326"/>
    </location>
</feature>
<dbReference type="InterPro" id="IPR052701">
    <property type="entry name" value="GAG_Ulvan_Degrading_Sulfatases"/>
</dbReference>
<keyword evidence="1" id="KW-0732">Signal</keyword>
<evidence type="ECO:0000256" key="1">
    <source>
        <dbReference type="SAM" id="SignalP"/>
    </source>
</evidence>
<name>A0A2W7QVN8_9BACT</name>
<dbReference type="PANTHER" id="PTHR43751">
    <property type="entry name" value="SULFATASE"/>
    <property type="match status" value="1"/>
</dbReference>
<dbReference type="InterPro" id="IPR017850">
    <property type="entry name" value="Alkaline_phosphatase_core_sf"/>
</dbReference>
<dbReference type="RefSeq" id="WP_205635755.1">
    <property type="nucleotide sequence ID" value="NZ_QKZU01000019.1"/>
</dbReference>
<dbReference type="Proteomes" id="UP000249115">
    <property type="component" value="Unassembled WGS sequence"/>
</dbReference>
<protein>
    <submittedName>
        <fullName evidence="3">Arylsulfatase A-like enzyme</fullName>
    </submittedName>
</protein>
<evidence type="ECO:0000313" key="3">
    <source>
        <dbReference type="EMBL" id="PZX51256.1"/>
    </source>
</evidence>
<dbReference type="AlphaFoldDB" id="A0A2W7QVN8"/>
<accession>A0A2W7QVN8</accession>
<dbReference type="SUPFAM" id="SSF53649">
    <property type="entry name" value="Alkaline phosphatase-like"/>
    <property type="match status" value="1"/>
</dbReference>
<reference evidence="3 4" key="1">
    <citation type="submission" date="2018-06" db="EMBL/GenBank/DDBJ databases">
        <title>Genomic Encyclopedia of Archaeal and Bacterial Type Strains, Phase II (KMG-II): from individual species to whole genera.</title>
        <authorList>
            <person name="Goeker M."/>
        </authorList>
    </citation>
    <scope>NUCLEOTIDE SEQUENCE [LARGE SCALE GENOMIC DNA]</scope>
    <source>
        <strain evidence="3 4">DSM 22686</strain>
    </source>
</reference>
<proteinExistence type="predicted"/>
<comment type="caution">
    <text evidence="3">The sequence shown here is derived from an EMBL/GenBank/DDBJ whole genome shotgun (WGS) entry which is preliminary data.</text>
</comment>
<dbReference type="CDD" id="cd16027">
    <property type="entry name" value="SGSH"/>
    <property type="match status" value="1"/>
</dbReference>
<sequence length="535" mass="60975">MKNMKMNRLFAVVALLISALFYSCNSGEKVTPAKRPNILFAIMDDASFPHMGAYGTKWVNTPAFDYIAKEGLLFMNAYTPNAKCAPSRAAILTGRNSWQLEEAANHSPDFPAKFTTFMEQLISSGYHGGFTAKGWAPGNPGEVGGKPRELTGPAYNKFKMEAPTPQISSNDYAKNFEDFLNSKEENEPFVFWYGSTEPHRAYEFQSGLTKGNKKLEDIDEVPPFWPDTDSVRSDMLDYAFEIEYFDQHLQKMIDELERRGELSNTIIVVTADNGMPFPRIKGQEYEYSNHLPLAVMWQEGIAKSGRVIEDFISFIDFTPTFLEAAQVPTDSVIMAAITGRSFMDIFKSENSGQIDPVRNHVLIGKERHDVGRPDDQGYPIRGIVTTDYVYLHNFETDRWPAGNPESGYLNTDGSPTKTQILNDRRANKTSNNWDLAFGKRPTEELFKRISDPFAMQNLAIHPEYQVIKEQLKERLFQELKQQKDPRMFGKGYIFDEYPYSGAASNDFYNRFMNGEKMNAGWVNETDFEKNFPEKD</sequence>
<dbReference type="Pfam" id="PF00884">
    <property type="entry name" value="Sulfatase"/>
    <property type="match status" value="1"/>
</dbReference>
<evidence type="ECO:0000259" key="2">
    <source>
        <dbReference type="Pfam" id="PF00884"/>
    </source>
</evidence>
<organism evidence="3 4">
    <name type="scientific">Algoriphagus ratkowskyi</name>
    <dbReference type="NCBI Taxonomy" id="57028"/>
    <lineage>
        <taxon>Bacteria</taxon>
        <taxon>Pseudomonadati</taxon>
        <taxon>Bacteroidota</taxon>
        <taxon>Cytophagia</taxon>
        <taxon>Cytophagales</taxon>
        <taxon>Cyclobacteriaceae</taxon>
        <taxon>Algoriphagus</taxon>
    </lineage>
</organism>
<dbReference type="PANTHER" id="PTHR43751:SF1">
    <property type="entry name" value="SULFATASE ATSG-RELATED"/>
    <property type="match status" value="1"/>
</dbReference>
<evidence type="ECO:0000313" key="4">
    <source>
        <dbReference type="Proteomes" id="UP000249115"/>
    </source>
</evidence>